<evidence type="ECO:0000313" key="11">
    <source>
        <dbReference type="Proteomes" id="UP000697710"/>
    </source>
</evidence>
<dbReference type="SUPFAM" id="SSF56801">
    <property type="entry name" value="Acetyl-CoA synthetase-like"/>
    <property type="match status" value="1"/>
</dbReference>
<dbReference type="CDD" id="cd05966">
    <property type="entry name" value="ACS"/>
    <property type="match status" value="1"/>
</dbReference>
<reference evidence="10" key="1">
    <citation type="submission" date="2020-04" db="EMBL/GenBank/DDBJ databases">
        <authorList>
            <person name="Zhang T."/>
        </authorList>
    </citation>
    <scope>NUCLEOTIDE SEQUENCE</scope>
    <source>
        <strain evidence="10">HKST-UBA01</strain>
    </source>
</reference>
<feature type="binding site" evidence="6">
    <location>
        <begin position="406"/>
        <end position="411"/>
    </location>
    <ligand>
        <name>ATP</name>
        <dbReference type="ChEBI" id="CHEBI:30616"/>
    </ligand>
</feature>
<reference evidence="10" key="2">
    <citation type="journal article" date="2021" name="Microbiome">
        <title>Successional dynamics and alternative stable states in a saline activated sludge microbial community over 9 years.</title>
        <authorList>
            <person name="Wang Y."/>
            <person name="Ye J."/>
            <person name="Ju F."/>
            <person name="Liu L."/>
            <person name="Boyd J.A."/>
            <person name="Deng Y."/>
            <person name="Parks D.H."/>
            <person name="Jiang X."/>
            <person name="Yin X."/>
            <person name="Woodcroft B.J."/>
            <person name="Tyson G.W."/>
            <person name="Hugenholtz P."/>
            <person name="Polz M.F."/>
            <person name="Zhang T."/>
        </authorList>
    </citation>
    <scope>NUCLEOTIDE SEQUENCE</scope>
    <source>
        <strain evidence="10">HKST-UBA01</strain>
    </source>
</reference>
<dbReference type="Pfam" id="PF13193">
    <property type="entry name" value="AMP-binding_C"/>
    <property type="match status" value="1"/>
</dbReference>
<evidence type="ECO:0000259" key="8">
    <source>
        <dbReference type="Pfam" id="PF13193"/>
    </source>
</evidence>
<feature type="modified residue" description="N6-acetyllysine" evidence="6">
    <location>
        <position position="609"/>
    </location>
</feature>
<dbReference type="AlphaFoldDB" id="A0A956LYE2"/>
<feature type="binding site" evidence="6">
    <location>
        <position position="496"/>
    </location>
    <ligand>
        <name>ATP</name>
        <dbReference type="ChEBI" id="CHEBI:30616"/>
    </ligand>
</feature>
<dbReference type="Gene3D" id="3.30.300.30">
    <property type="match status" value="1"/>
</dbReference>
<dbReference type="FunFam" id="3.30.300.30:FF:000004">
    <property type="entry name" value="Acetyl-coenzyme A synthetase"/>
    <property type="match status" value="1"/>
</dbReference>
<feature type="binding site" evidence="6">
    <location>
        <position position="533"/>
    </location>
    <ligand>
        <name>Mg(2+)</name>
        <dbReference type="ChEBI" id="CHEBI:18420"/>
    </ligand>
</feature>
<feature type="binding site" evidence="6">
    <location>
        <position position="522"/>
    </location>
    <ligand>
        <name>ATP</name>
        <dbReference type="ChEBI" id="CHEBI:30616"/>
    </ligand>
</feature>
<keyword evidence="6" id="KW-0460">Magnesium</keyword>
<keyword evidence="6" id="KW-0479">Metal-binding</keyword>
<keyword evidence="2 6" id="KW-0436">Ligase</keyword>
<feature type="binding site" evidence="6">
    <location>
        <position position="511"/>
    </location>
    <ligand>
        <name>ATP</name>
        <dbReference type="ChEBI" id="CHEBI:30616"/>
    </ligand>
</feature>
<feature type="binding site" evidence="6">
    <location>
        <position position="519"/>
    </location>
    <ligand>
        <name>CoA</name>
        <dbReference type="ChEBI" id="CHEBI:57287"/>
    </ligand>
</feature>
<evidence type="ECO:0000259" key="7">
    <source>
        <dbReference type="Pfam" id="PF00501"/>
    </source>
</evidence>
<feature type="binding site" evidence="6">
    <location>
        <begin position="382"/>
        <end position="384"/>
    </location>
    <ligand>
        <name>ATP</name>
        <dbReference type="ChEBI" id="CHEBI:30616"/>
    </ligand>
</feature>
<feature type="domain" description="Acetyl-coenzyme A synthetase N-terminal" evidence="9">
    <location>
        <begin position="23"/>
        <end position="78"/>
    </location>
</feature>
<evidence type="ECO:0000256" key="2">
    <source>
        <dbReference type="ARBA" id="ARBA00022598"/>
    </source>
</evidence>
<dbReference type="GO" id="GO:0019427">
    <property type="term" value="P:acetyl-CoA biosynthetic process from acetate"/>
    <property type="evidence" value="ECO:0007669"/>
    <property type="project" value="UniProtKB-UniRule"/>
</dbReference>
<feature type="binding site" evidence="6">
    <location>
        <position position="584"/>
    </location>
    <ligand>
        <name>CoA</name>
        <dbReference type="ChEBI" id="CHEBI:57287"/>
    </ligand>
</feature>
<organism evidence="10 11">
    <name type="scientific">Eiseniibacteriota bacterium</name>
    <dbReference type="NCBI Taxonomy" id="2212470"/>
    <lineage>
        <taxon>Bacteria</taxon>
        <taxon>Candidatus Eiseniibacteriota</taxon>
    </lineage>
</organism>
<dbReference type="GO" id="GO:0016208">
    <property type="term" value="F:AMP binding"/>
    <property type="evidence" value="ECO:0007669"/>
    <property type="project" value="InterPro"/>
</dbReference>
<feature type="domain" description="AMP-binding enzyme C-terminal" evidence="8">
    <location>
        <begin position="527"/>
        <end position="609"/>
    </location>
</feature>
<feature type="binding site" evidence="6">
    <location>
        <position position="306"/>
    </location>
    <ligand>
        <name>CoA</name>
        <dbReference type="ChEBI" id="CHEBI:57287"/>
    </ligand>
</feature>
<evidence type="ECO:0000256" key="4">
    <source>
        <dbReference type="ARBA" id="ARBA00022840"/>
    </source>
</evidence>
<sequence length="650" mass="72140">MSDLYPPKPSVAENAHLQGVEAYERLYRRSLEDPEGFWAEQGKRLEWFSPWQSVVDADYHEVEMSWYAGGKLNAAYNCIDRHLAAHADRIAIIWARDEPGEYERITYRQLHREVGRMANVLKSHGVRRGDRVCIYLPMIPELAYVMLACARIGAIHSVVFGGFSADSLRDRILDAGAEVVITANEGLRGGKRLHLKATVDDAVEGLALVRHVLVARRTDAETPMVYGRDVWLDEALQRERAICPAEWMDAEDPLFILYTSGSTGKPKGVLHTTGGYLVYAALTHQLVFDVRPNDIYFCAADIGWITGHSYILYGPLANGATTVMFESIPTYPDAGRYWQIVDDLGVTIFYTAPTAIRAIAREGDEWVRKHRRTSLRVLGSVGEPINPEVWKWYHDVVGEGRAAVVDTWWQTETGGILISPLPGVTACKPGSATLPLFGVEPVIVDPEGRVVEGNDVSGGLCIARSWPGQARTLYGDHTRFKSTYFSSYPGYYFTGDGCRRDEDGYYWITGRVDDVINVSGHRMGTAEVESALVEHELVAEAAVVGFPHEIKGQGIFAYVILNPEALLEGEGEHEVVGALKEQVRHAIGPIATPDRIMVVPGLPKTRSGKIMRRILRKIAAGEYDGLGDVTTLADPSIVELLVETHRKITR</sequence>
<dbReference type="HAMAP" id="MF_01123">
    <property type="entry name" value="Ac_CoA_synth"/>
    <property type="match status" value="1"/>
</dbReference>
<evidence type="ECO:0000256" key="5">
    <source>
        <dbReference type="ARBA" id="ARBA00022990"/>
    </source>
</evidence>
<dbReference type="InterPro" id="IPR042099">
    <property type="entry name" value="ANL_N_sf"/>
</dbReference>
<dbReference type="NCBIfam" id="NF001208">
    <property type="entry name" value="PRK00174.1"/>
    <property type="match status" value="1"/>
</dbReference>
<dbReference type="EC" id="6.2.1.1" evidence="6"/>
<protein>
    <recommendedName>
        <fullName evidence="6">Acetyl-coenzyme A synthetase</fullName>
        <shortName evidence="6">AcCoA synthetase</shortName>
        <shortName evidence="6">Acs</shortName>
        <ecNumber evidence="6">6.2.1.1</ecNumber>
    </recommendedName>
    <alternativeName>
        <fullName evidence="6">Acetate--CoA ligase</fullName>
    </alternativeName>
    <alternativeName>
        <fullName evidence="6">Acyl-activating enzyme</fullName>
    </alternativeName>
</protein>
<evidence type="ECO:0000256" key="3">
    <source>
        <dbReference type="ARBA" id="ARBA00022741"/>
    </source>
</evidence>
<comment type="caution">
    <text evidence="6">Lacks conserved residue(s) required for the propagation of feature annotation.</text>
</comment>
<dbReference type="Pfam" id="PF16177">
    <property type="entry name" value="ACAS_N"/>
    <property type="match status" value="1"/>
</dbReference>
<comment type="PTM">
    <text evidence="6">Acetylated. Deacetylation by the SIR2-homolog deacetylase activates the enzyme.</text>
</comment>
<feature type="domain" description="AMP-dependent synthetase/ligase" evidence="7">
    <location>
        <begin position="80"/>
        <end position="464"/>
    </location>
</feature>
<dbReference type="Pfam" id="PF00501">
    <property type="entry name" value="AMP-binding"/>
    <property type="match status" value="1"/>
</dbReference>
<evidence type="ECO:0000259" key="9">
    <source>
        <dbReference type="Pfam" id="PF16177"/>
    </source>
</evidence>
<comment type="catalytic activity">
    <reaction evidence="6">
        <text>acetate + ATP + CoA = acetyl-CoA + AMP + diphosphate</text>
        <dbReference type="Rhea" id="RHEA:23176"/>
        <dbReference type="ChEBI" id="CHEBI:30089"/>
        <dbReference type="ChEBI" id="CHEBI:30616"/>
        <dbReference type="ChEBI" id="CHEBI:33019"/>
        <dbReference type="ChEBI" id="CHEBI:57287"/>
        <dbReference type="ChEBI" id="CHEBI:57288"/>
        <dbReference type="ChEBI" id="CHEBI:456215"/>
        <dbReference type="EC" id="6.2.1.1"/>
    </reaction>
</comment>
<dbReference type="InterPro" id="IPR011904">
    <property type="entry name" value="Ac_CoA_lig"/>
</dbReference>
<evidence type="ECO:0000256" key="6">
    <source>
        <dbReference type="HAMAP-Rule" id="MF_01123"/>
    </source>
</evidence>
<dbReference type="GO" id="GO:0046872">
    <property type="term" value="F:metal ion binding"/>
    <property type="evidence" value="ECO:0007669"/>
    <property type="project" value="UniProtKB-KW"/>
</dbReference>
<dbReference type="InterPro" id="IPR032387">
    <property type="entry name" value="ACAS_N"/>
</dbReference>
<comment type="similarity">
    <text evidence="1 6">Belongs to the ATP-dependent AMP-binding enzyme family.</text>
</comment>
<evidence type="ECO:0000256" key="1">
    <source>
        <dbReference type="ARBA" id="ARBA00006432"/>
    </source>
</evidence>
<feature type="binding site" evidence="6">
    <location>
        <position position="535"/>
    </location>
    <ligand>
        <name>Mg(2+)</name>
        <dbReference type="ChEBI" id="CHEBI:18420"/>
    </ligand>
</feature>
<accession>A0A956LYE2</accession>
<proteinExistence type="inferred from homology"/>
<dbReference type="Proteomes" id="UP000697710">
    <property type="component" value="Unassembled WGS sequence"/>
</dbReference>
<feature type="binding site" evidence="6">
    <location>
        <position position="538"/>
    </location>
    <ligand>
        <name>Mg(2+)</name>
        <dbReference type="ChEBI" id="CHEBI:18420"/>
    </ligand>
</feature>
<keyword evidence="3 6" id="KW-0547">Nucleotide-binding</keyword>
<comment type="cofactor">
    <cofactor evidence="6">
        <name>Mg(2+)</name>
        <dbReference type="ChEBI" id="CHEBI:18420"/>
    </cofactor>
</comment>
<dbReference type="NCBIfam" id="TIGR02188">
    <property type="entry name" value="Ac_CoA_lig_AcsA"/>
    <property type="match status" value="1"/>
</dbReference>
<name>A0A956LYE2_UNCEI</name>
<comment type="caution">
    <text evidence="10">The sequence shown here is derived from an EMBL/GenBank/DDBJ whole genome shotgun (WGS) entry which is preliminary data.</text>
</comment>
<dbReference type="GO" id="GO:0005524">
    <property type="term" value="F:ATP binding"/>
    <property type="evidence" value="ECO:0007669"/>
    <property type="project" value="UniProtKB-KW"/>
</dbReference>
<dbReference type="FunFam" id="3.40.50.12780:FF:000001">
    <property type="entry name" value="Acetyl-coenzyme A synthetase"/>
    <property type="match status" value="1"/>
</dbReference>
<dbReference type="InterPro" id="IPR045851">
    <property type="entry name" value="AMP-bd_C_sf"/>
</dbReference>
<evidence type="ECO:0000313" key="10">
    <source>
        <dbReference type="EMBL" id="MCA9727726.1"/>
    </source>
</evidence>
<keyword evidence="4 6" id="KW-0067">ATP-binding</keyword>
<gene>
    <name evidence="10" type="primary">acs</name>
    <name evidence="6" type="synonym">acsA</name>
    <name evidence="10" type="ORF">KC729_08580</name>
</gene>
<dbReference type="PANTHER" id="PTHR24095">
    <property type="entry name" value="ACETYL-COENZYME A SYNTHETASE"/>
    <property type="match status" value="1"/>
</dbReference>
<keyword evidence="5 6" id="KW-0007">Acetylation</keyword>
<dbReference type="InterPro" id="IPR020845">
    <property type="entry name" value="AMP-binding_CS"/>
</dbReference>
<dbReference type="GO" id="GO:0003987">
    <property type="term" value="F:acetate-CoA ligase activity"/>
    <property type="evidence" value="ECO:0007669"/>
    <property type="project" value="UniProtKB-UniRule"/>
</dbReference>
<comment type="function">
    <text evidence="6">Catalyzes the conversion of acetate into acetyl-CoA (AcCoA), an essential intermediate at the junction of anabolic and catabolic pathways. AcsA undergoes a two-step reaction. In the first half reaction, AcsA combines acetate with ATP to form acetyl-adenylate (AcAMP) intermediate. In the second half reaction, it can then transfer the acetyl group from AcAMP to the sulfhydryl group of CoA, forming the product AcCoA.</text>
</comment>
<dbReference type="InterPro" id="IPR025110">
    <property type="entry name" value="AMP-bd_C"/>
</dbReference>
<dbReference type="PROSITE" id="PS00455">
    <property type="entry name" value="AMP_BINDING"/>
    <property type="match status" value="1"/>
</dbReference>
<dbReference type="Gene3D" id="3.40.50.12780">
    <property type="entry name" value="N-terminal domain of ligase-like"/>
    <property type="match status" value="1"/>
</dbReference>
<dbReference type="InterPro" id="IPR000873">
    <property type="entry name" value="AMP-dep_synth/lig_dom"/>
</dbReference>
<dbReference type="EMBL" id="JAGQHR010000222">
    <property type="protein sequence ID" value="MCA9727726.1"/>
    <property type="molecule type" value="Genomic_DNA"/>
</dbReference>
<feature type="binding site" evidence="6">
    <location>
        <begin position="188"/>
        <end position="191"/>
    </location>
    <ligand>
        <name>CoA</name>
        <dbReference type="ChEBI" id="CHEBI:57287"/>
    </ligand>
</feature>
<dbReference type="PANTHER" id="PTHR24095:SF14">
    <property type="entry name" value="ACETYL-COENZYME A SYNTHETASE 1"/>
    <property type="match status" value="1"/>
</dbReference>